<sequence length="559" mass="59592">MSCAGRLVNIKGLPSLCLSWRPRSSINHRLFASIRRNAEHPIFETPSETAPEIPSTSYITSTSNDYVKHCAKLLVNSKYRSEVRRFLLIGQELISEAVGDNVQTKLKIRVLFLKEGTFQVQHSAKGGSLSERFQGQARSRSEGPKAAKGQVQKRVTATLDSGVRNSGMNMSWLQHLSVGATLTVSESVMKKLTGLESVADIHAVAELDLPQVEDFKTAEYKVDRLLALDRIQDPGNLGTLLRTAMALGWDGVFLLPGCTDPFSDKAVRASRGASIRTRIGRGSLEELKSVVSAQGLKLLAAEPDPVMPDVGTSQSSSSMRAVPSVAEAAGGPNSRSNRKRRLWEDPAESSESIYDVASGPAPANSKDETLRHDIDSAGSSSSSRGSALLFASQVGGKEHNTLDNTTDLNSPAGSSSTQQSGGSSRSLEKEVSNKQMSQTGRGVQDVGAERVMDVTSQHGLISGTRQLSAGVCLVLGNEGQGLSPEVLSQCIPVAIPMPGMKVTPSRVAVSKEMDTRSMESLNVGVAGGILMFMLSSGMPKLVTRLEALLTPAACSTTKE</sequence>
<dbReference type="CDD" id="cd18095">
    <property type="entry name" value="SpoU-like_rRNA-MTase"/>
    <property type="match status" value="1"/>
</dbReference>
<feature type="compositionally biased region" description="Low complexity" evidence="3">
    <location>
        <begin position="413"/>
        <end position="425"/>
    </location>
</feature>
<dbReference type="Proteomes" id="UP000232323">
    <property type="component" value="Unassembled WGS sequence"/>
</dbReference>
<keyword evidence="2" id="KW-0808">Transferase</keyword>
<dbReference type="STRING" id="1157962.A0A250X866"/>
<feature type="compositionally biased region" description="Low complexity" evidence="3">
    <location>
        <begin position="376"/>
        <end position="385"/>
    </location>
</feature>
<organism evidence="5 6">
    <name type="scientific">Chlamydomonas eustigma</name>
    <dbReference type="NCBI Taxonomy" id="1157962"/>
    <lineage>
        <taxon>Eukaryota</taxon>
        <taxon>Viridiplantae</taxon>
        <taxon>Chlorophyta</taxon>
        <taxon>core chlorophytes</taxon>
        <taxon>Chlorophyceae</taxon>
        <taxon>CS clade</taxon>
        <taxon>Chlamydomonadales</taxon>
        <taxon>Chlamydomonadaceae</taxon>
        <taxon>Chlamydomonas</taxon>
    </lineage>
</organism>
<feature type="compositionally biased region" description="Polar residues" evidence="3">
    <location>
        <begin position="402"/>
        <end position="412"/>
    </location>
</feature>
<dbReference type="AlphaFoldDB" id="A0A250X866"/>
<dbReference type="GO" id="GO:0003723">
    <property type="term" value="F:RNA binding"/>
    <property type="evidence" value="ECO:0007669"/>
    <property type="project" value="InterPro"/>
</dbReference>
<protein>
    <recommendedName>
        <fullName evidence="4">tRNA/rRNA methyltransferase SpoU type domain-containing protein</fullName>
    </recommendedName>
</protein>
<dbReference type="Gene3D" id="3.30.1330.30">
    <property type="match status" value="1"/>
</dbReference>
<feature type="region of interest" description="Disordered" evidence="3">
    <location>
        <begin position="398"/>
        <end position="445"/>
    </location>
</feature>
<dbReference type="InterPro" id="IPR051259">
    <property type="entry name" value="rRNA_Methyltransferase"/>
</dbReference>
<evidence type="ECO:0000256" key="1">
    <source>
        <dbReference type="ARBA" id="ARBA00022603"/>
    </source>
</evidence>
<dbReference type="PANTHER" id="PTHR43191">
    <property type="entry name" value="RRNA METHYLTRANSFERASE 3"/>
    <property type="match status" value="1"/>
</dbReference>
<evidence type="ECO:0000256" key="2">
    <source>
        <dbReference type="ARBA" id="ARBA00022679"/>
    </source>
</evidence>
<comment type="caution">
    <text evidence="5">The sequence shown here is derived from an EMBL/GenBank/DDBJ whole genome shotgun (WGS) entry which is preliminary data.</text>
</comment>
<dbReference type="GO" id="GO:0032259">
    <property type="term" value="P:methylation"/>
    <property type="evidence" value="ECO:0007669"/>
    <property type="project" value="UniProtKB-KW"/>
</dbReference>
<feature type="region of interest" description="Disordered" evidence="3">
    <location>
        <begin position="129"/>
        <end position="150"/>
    </location>
</feature>
<dbReference type="SUPFAM" id="SSF75217">
    <property type="entry name" value="alpha/beta knot"/>
    <property type="match status" value="2"/>
</dbReference>
<keyword evidence="6" id="KW-1185">Reference proteome</keyword>
<reference evidence="5 6" key="1">
    <citation type="submission" date="2017-08" db="EMBL/GenBank/DDBJ databases">
        <title>Acidophilic green algal genome provides insights into adaptation to an acidic environment.</title>
        <authorList>
            <person name="Hirooka S."/>
            <person name="Hirose Y."/>
            <person name="Kanesaki Y."/>
            <person name="Higuchi S."/>
            <person name="Fujiwara T."/>
            <person name="Onuma R."/>
            <person name="Era A."/>
            <person name="Ohbayashi R."/>
            <person name="Uzuka A."/>
            <person name="Nozaki H."/>
            <person name="Yoshikawa H."/>
            <person name="Miyagishima S.Y."/>
        </authorList>
    </citation>
    <scope>NUCLEOTIDE SEQUENCE [LARGE SCALE GENOMIC DNA]</scope>
    <source>
        <strain evidence="5 6">NIES-2499</strain>
    </source>
</reference>
<dbReference type="InterPro" id="IPR029064">
    <property type="entry name" value="Ribosomal_eL30-like_sf"/>
</dbReference>
<dbReference type="GO" id="GO:0006396">
    <property type="term" value="P:RNA processing"/>
    <property type="evidence" value="ECO:0007669"/>
    <property type="project" value="InterPro"/>
</dbReference>
<dbReference type="InterPro" id="IPR029026">
    <property type="entry name" value="tRNA_m1G_MTases_N"/>
</dbReference>
<feature type="compositionally biased region" description="Basic and acidic residues" evidence="3">
    <location>
        <begin position="365"/>
        <end position="375"/>
    </location>
</feature>
<dbReference type="GO" id="GO:0008173">
    <property type="term" value="F:RNA methyltransferase activity"/>
    <property type="evidence" value="ECO:0007669"/>
    <property type="project" value="InterPro"/>
</dbReference>
<evidence type="ECO:0000256" key="3">
    <source>
        <dbReference type="SAM" id="MobiDB-lite"/>
    </source>
</evidence>
<dbReference type="Gene3D" id="3.40.1280.10">
    <property type="match status" value="2"/>
</dbReference>
<proteinExistence type="predicted"/>
<keyword evidence="1" id="KW-0489">Methyltransferase</keyword>
<dbReference type="InterPro" id="IPR001537">
    <property type="entry name" value="SpoU_MeTrfase"/>
</dbReference>
<name>A0A250X866_9CHLO</name>
<evidence type="ECO:0000259" key="4">
    <source>
        <dbReference type="Pfam" id="PF00588"/>
    </source>
</evidence>
<feature type="region of interest" description="Disordered" evidence="3">
    <location>
        <begin position="303"/>
        <end position="385"/>
    </location>
</feature>
<evidence type="ECO:0000313" key="5">
    <source>
        <dbReference type="EMBL" id="GAX79119.1"/>
    </source>
</evidence>
<dbReference type="Pfam" id="PF00588">
    <property type="entry name" value="SpoU_methylase"/>
    <property type="match status" value="1"/>
</dbReference>
<feature type="domain" description="tRNA/rRNA methyltransferase SpoU type" evidence="4">
    <location>
        <begin position="225"/>
        <end position="303"/>
    </location>
</feature>
<dbReference type="SUPFAM" id="SSF55315">
    <property type="entry name" value="L30e-like"/>
    <property type="match status" value="1"/>
</dbReference>
<gene>
    <name evidence="5" type="ORF">CEUSTIGMA_g6559.t1</name>
</gene>
<dbReference type="InterPro" id="IPR029028">
    <property type="entry name" value="Alpha/beta_knot_MTases"/>
</dbReference>
<dbReference type="OrthoDB" id="270651at2759"/>
<evidence type="ECO:0000313" key="6">
    <source>
        <dbReference type="Proteomes" id="UP000232323"/>
    </source>
</evidence>
<dbReference type="PANTHER" id="PTHR43191:SF2">
    <property type="entry name" value="RRNA METHYLTRANSFERASE 3, MITOCHONDRIAL"/>
    <property type="match status" value="1"/>
</dbReference>
<dbReference type="EMBL" id="BEGY01000039">
    <property type="protein sequence ID" value="GAX79119.1"/>
    <property type="molecule type" value="Genomic_DNA"/>
</dbReference>
<accession>A0A250X866</accession>